<sequence>MQRHAAIWITGAFRTSPSGGAESIAGLIPIHLHLCKLAIRSSYQVSTLPSNHALQSLLSDKFSLNSSPHPQSLRFLTLAKKAKVKGPIIDVDNSLSHLSDSFSPFSSESKPGSHLMDIYPDSIHFHPCNRLDKHKTYKHVSSLNSVFSSSSSNRNCISVVTDASVPLVGSLQAVLVAHLYRGRRQVSHAKQASGQASSTDAELYSIRIGIAKAISLQCDHIILITDCLPAAKLAVDPSIHSSQSQSIQVCQLLSNWLATKPSCSINFWDVPSKWHWKPHLKVHNDITSTSIHAPSHTGATLDFLQHKSTNDCQKSWESTFWKKKYRGNGFLLSKKNHKFLIPTYIKGGMWLPLTNESPSLCACMTWAILNHALIGAYRERFFPLKPKSCGCGHRLETQHHILCYCPLHPIRTQWVQCAFPQYEFLVEFLKKNPATFTFTNHDTHPPPLQAPVPAKPNEGELYSFISSLLFSLESDLYV</sequence>
<evidence type="ECO:0000259" key="1">
    <source>
        <dbReference type="Pfam" id="PF13456"/>
    </source>
</evidence>
<dbReference type="Proteomes" id="UP000559027">
    <property type="component" value="Unassembled WGS sequence"/>
</dbReference>
<protein>
    <recommendedName>
        <fullName evidence="1">RNase H type-1 domain-containing protein</fullName>
    </recommendedName>
</protein>
<feature type="domain" description="RNase H type-1" evidence="1">
    <location>
        <begin position="169"/>
        <end position="266"/>
    </location>
</feature>
<accession>A0A8H5FS19</accession>
<evidence type="ECO:0000313" key="3">
    <source>
        <dbReference type="Proteomes" id="UP000559027"/>
    </source>
</evidence>
<name>A0A8H5FS19_9AGAR</name>
<dbReference type="OrthoDB" id="3258143at2759"/>
<dbReference type="GO" id="GO:0003676">
    <property type="term" value="F:nucleic acid binding"/>
    <property type="evidence" value="ECO:0007669"/>
    <property type="project" value="InterPro"/>
</dbReference>
<proteinExistence type="predicted"/>
<dbReference type="AlphaFoldDB" id="A0A8H5FS19"/>
<evidence type="ECO:0000313" key="2">
    <source>
        <dbReference type="EMBL" id="KAF5347024.1"/>
    </source>
</evidence>
<dbReference type="InterPro" id="IPR002156">
    <property type="entry name" value="RNaseH_domain"/>
</dbReference>
<keyword evidence="3" id="KW-1185">Reference proteome</keyword>
<dbReference type="Pfam" id="PF13456">
    <property type="entry name" value="RVT_3"/>
    <property type="match status" value="1"/>
</dbReference>
<dbReference type="GO" id="GO:0004523">
    <property type="term" value="F:RNA-DNA hybrid ribonuclease activity"/>
    <property type="evidence" value="ECO:0007669"/>
    <property type="project" value="InterPro"/>
</dbReference>
<reference evidence="2 3" key="1">
    <citation type="journal article" date="2020" name="ISME J.">
        <title>Uncovering the hidden diversity of litter-decomposition mechanisms in mushroom-forming fungi.</title>
        <authorList>
            <person name="Floudas D."/>
            <person name="Bentzer J."/>
            <person name="Ahren D."/>
            <person name="Johansson T."/>
            <person name="Persson P."/>
            <person name="Tunlid A."/>
        </authorList>
    </citation>
    <scope>NUCLEOTIDE SEQUENCE [LARGE SCALE GENOMIC DNA]</scope>
    <source>
        <strain evidence="2 3">CBS 146.42</strain>
    </source>
</reference>
<dbReference type="EMBL" id="JAACJO010000028">
    <property type="protein sequence ID" value="KAF5347024.1"/>
    <property type="molecule type" value="Genomic_DNA"/>
</dbReference>
<comment type="caution">
    <text evidence="2">The sequence shown here is derived from an EMBL/GenBank/DDBJ whole genome shotgun (WGS) entry which is preliminary data.</text>
</comment>
<organism evidence="2 3">
    <name type="scientific">Leucocoprinus leucothites</name>
    <dbReference type="NCBI Taxonomy" id="201217"/>
    <lineage>
        <taxon>Eukaryota</taxon>
        <taxon>Fungi</taxon>
        <taxon>Dikarya</taxon>
        <taxon>Basidiomycota</taxon>
        <taxon>Agaricomycotina</taxon>
        <taxon>Agaricomycetes</taxon>
        <taxon>Agaricomycetidae</taxon>
        <taxon>Agaricales</taxon>
        <taxon>Agaricineae</taxon>
        <taxon>Agaricaceae</taxon>
        <taxon>Leucocoprinus</taxon>
    </lineage>
</organism>
<gene>
    <name evidence="2" type="ORF">D9756_011013</name>
</gene>